<dbReference type="Proteomes" id="UP000309128">
    <property type="component" value="Unassembled WGS sequence"/>
</dbReference>
<sequence>MSSVNSYCVTDSRSSLLTAAAEEFARHGLQGTRVHSIVKRAGINERMIYHHFGNKDGLYAAVLKAQMEDLAEAWRPIIARGVEMEPYAGMRSVLAGFAGLLLARPQLTALLLHEALAGWPTEPLPTADMLPAPLRDLYARGQSTGAFRADCPFEIAYGTALCALITLPMFVPRFAEVLGPDANVVTESLRDQMVGQLLDGMTGPLPEPRR</sequence>
<organism evidence="6 7">
    <name type="scientific">Nonomuraea turkmeniaca</name>
    <dbReference type="NCBI Taxonomy" id="103838"/>
    <lineage>
        <taxon>Bacteria</taxon>
        <taxon>Bacillati</taxon>
        <taxon>Actinomycetota</taxon>
        <taxon>Actinomycetes</taxon>
        <taxon>Streptosporangiales</taxon>
        <taxon>Streptosporangiaceae</taxon>
        <taxon>Nonomuraea</taxon>
    </lineage>
</organism>
<dbReference type="Gene3D" id="1.10.357.10">
    <property type="entry name" value="Tetracycline Repressor, domain 2"/>
    <property type="match status" value="1"/>
</dbReference>
<gene>
    <name evidence="6" type="ORF">ETD86_04900</name>
</gene>
<evidence type="ECO:0000256" key="3">
    <source>
        <dbReference type="ARBA" id="ARBA00023163"/>
    </source>
</evidence>
<name>A0A5S4FU21_9ACTN</name>
<dbReference type="PANTHER" id="PTHR30055">
    <property type="entry name" value="HTH-TYPE TRANSCRIPTIONAL REGULATOR RUTR"/>
    <property type="match status" value="1"/>
</dbReference>
<keyword evidence="1" id="KW-0805">Transcription regulation</keyword>
<evidence type="ECO:0000256" key="2">
    <source>
        <dbReference type="ARBA" id="ARBA00023125"/>
    </source>
</evidence>
<keyword evidence="2 4" id="KW-0238">DNA-binding</keyword>
<dbReference type="SUPFAM" id="SSF46689">
    <property type="entry name" value="Homeodomain-like"/>
    <property type="match status" value="1"/>
</dbReference>
<reference evidence="6 7" key="1">
    <citation type="submission" date="2019-05" db="EMBL/GenBank/DDBJ databases">
        <title>Draft genome sequence of Nonomuraea turkmeniaca DSM 43926.</title>
        <authorList>
            <person name="Saricaoglu S."/>
            <person name="Isik K."/>
        </authorList>
    </citation>
    <scope>NUCLEOTIDE SEQUENCE [LARGE SCALE GENOMIC DNA]</scope>
    <source>
        <strain evidence="6 7">DSM 43926</strain>
    </source>
</reference>
<comment type="caution">
    <text evidence="6">The sequence shown here is derived from an EMBL/GenBank/DDBJ whole genome shotgun (WGS) entry which is preliminary data.</text>
</comment>
<feature type="DNA-binding region" description="H-T-H motif" evidence="4">
    <location>
        <begin position="33"/>
        <end position="52"/>
    </location>
</feature>
<protein>
    <submittedName>
        <fullName evidence="6">TetR/AcrR family transcriptional regulator</fullName>
    </submittedName>
</protein>
<dbReference type="PROSITE" id="PS50977">
    <property type="entry name" value="HTH_TETR_2"/>
    <property type="match status" value="1"/>
</dbReference>
<dbReference type="PANTHER" id="PTHR30055:SF238">
    <property type="entry name" value="MYCOFACTOCIN BIOSYNTHESIS TRANSCRIPTIONAL REGULATOR MFTR-RELATED"/>
    <property type="match status" value="1"/>
</dbReference>
<dbReference type="OrthoDB" id="4726108at2"/>
<accession>A0A5S4FU21</accession>
<keyword evidence="7" id="KW-1185">Reference proteome</keyword>
<evidence type="ECO:0000313" key="6">
    <source>
        <dbReference type="EMBL" id="TMR24256.1"/>
    </source>
</evidence>
<dbReference type="InterPro" id="IPR009057">
    <property type="entry name" value="Homeodomain-like_sf"/>
</dbReference>
<dbReference type="Pfam" id="PF00440">
    <property type="entry name" value="TetR_N"/>
    <property type="match status" value="1"/>
</dbReference>
<dbReference type="EMBL" id="VCKY01000011">
    <property type="protein sequence ID" value="TMR24256.1"/>
    <property type="molecule type" value="Genomic_DNA"/>
</dbReference>
<dbReference type="InterPro" id="IPR050109">
    <property type="entry name" value="HTH-type_TetR-like_transc_reg"/>
</dbReference>
<evidence type="ECO:0000256" key="1">
    <source>
        <dbReference type="ARBA" id="ARBA00023015"/>
    </source>
</evidence>
<keyword evidence="3" id="KW-0804">Transcription</keyword>
<dbReference type="PRINTS" id="PR00455">
    <property type="entry name" value="HTHTETR"/>
</dbReference>
<dbReference type="AlphaFoldDB" id="A0A5S4FU21"/>
<proteinExistence type="predicted"/>
<evidence type="ECO:0000256" key="4">
    <source>
        <dbReference type="PROSITE-ProRule" id="PRU00335"/>
    </source>
</evidence>
<dbReference type="GO" id="GO:0000976">
    <property type="term" value="F:transcription cis-regulatory region binding"/>
    <property type="evidence" value="ECO:0007669"/>
    <property type="project" value="TreeGrafter"/>
</dbReference>
<feature type="domain" description="HTH tetR-type" evidence="5">
    <location>
        <begin position="10"/>
        <end position="70"/>
    </location>
</feature>
<dbReference type="GO" id="GO:0003700">
    <property type="term" value="F:DNA-binding transcription factor activity"/>
    <property type="evidence" value="ECO:0007669"/>
    <property type="project" value="TreeGrafter"/>
</dbReference>
<evidence type="ECO:0000259" key="5">
    <source>
        <dbReference type="PROSITE" id="PS50977"/>
    </source>
</evidence>
<dbReference type="InterPro" id="IPR001647">
    <property type="entry name" value="HTH_TetR"/>
</dbReference>
<evidence type="ECO:0000313" key="7">
    <source>
        <dbReference type="Proteomes" id="UP000309128"/>
    </source>
</evidence>